<reference evidence="3 4" key="1">
    <citation type="submission" date="2024-01" db="EMBL/GenBank/DDBJ databases">
        <title>A draft genome for a cacao thread blight-causing isolate of Paramarasmius palmivorus.</title>
        <authorList>
            <person name="Baruah I.K."/>
            <person name="Bukari Y."/>
            <person name="Amoako-Attah I."/>
            <person name="Meinhardt L.W."/>
            <person name="Bailey B.A."/>
            <person name="Cohen S.P."/>
        </authorList>
    </citation>
    <scope>NUCLEOTIDE SEQUENCE [LARGE SCALE GENOMIC DNA]</scope>
    <source>
        <strain evidence="3 4">GH-12</strain>
    </source>
</reference>
<dbReference type="PANTHER" id="PTHR13309">
    <property type="entry name" value="NUCLEAR FRAGILE X MENTAL RETARDATION PROTEIN INTERACTING PROTEIN 1"/>
    <property type="match status" value="1"/>
</dbReference>
<evidence type="ECO:0000259" key="2">
    <source>
        <dbReference type="Pfam" id="PF10453"/>
    </source>
</evidence>
<dbReference type="PANTHER" id="PTHR13309:SF0">
    <property type="entry name" value="FMR1-INTERACTING PROTEIN NUFIP1"/>
    <property type="match status" value="1"/>
</dbReference>
<feature type="compositionally biased region" description="Low complexity" evidence="1">
    <location>
        <begin position="256"/>
        <end position="273"/>
    </location>
</feature>
<dbReference type="Proteomes" id="UP001383192">
    <property type="component" value="Unassembled WGS sequence"/>
</dbReference>
<accession>A0AAW0E117</accession>
<dbReference type="EMBL" id="JAYKXP010000004">
    <property type="protein sequence ID" value="KAK7058883.1"/>
    <property type="molecule type" value="Genomic_DNA"/>
</dbReference>
<dbReference type="GO" id="GO:0005634">
    <property type="term" value="C:nucleus"/>
    <property type="evidence" value="ECO:0007669"/>
    <property type="project" value="TreeGrafter"/>
</dbReference>
<sequence length="391" mass="42653">MAAAAMRSALNNPYGQTQMMSMPGYSSHYAQAYMQQYAQPQYPFTTPEGYSYSSTYNPAQAGNYAANTYAPSGSTSMPRIPNHAAANSSWYQPGHSRCTYKNCTFTGSAKSVELHMADRHLIYPPGWEKRQKGSDWDADPSLKGKTIPIQGTNVVLDTPDAIDSWVAERKKRWPTSALIEDKKRKLEEAATRGELSVQELGLFSKKRKLQDSGHTNSGQGRGRGRGHDRGRGRGRGRGTFVGRAGGRDTQVKHQEPASVQQPAQASDASSSSEGSDDDAPPEALSSKAPAEPEPVAIPAQEENRVSKAQSQPKHVLKPKSAPHIPFGPKSSLLRNLLLPEIRVTVSNLSQAIRFLVDNDFLEGVELKPGQSEEKMIQVISSEQTQTEPSSS</sequence>
<evidence type="ECO:0000256" key="1">
    <source>
        <dbReference type="SAM" id="MobiDB-lite"/>
    </source>
</evidence>
<organism evidence="3 4">
    <name type="scientific">Paramarasmius palmivorus</name>
    <dbReference type="NCBI Taxonomy" id="297713"/>
    <lineage>
        <taxon>Eukaryota</taxon>
        <taxon>Fungi</taxon>
        <taxon>Dikarya</taxon>
        <taxon>Basidiomycota</taxon>
        <taxon>Agaricomycotina</taxon>
        <taxon>Agaricomycetes</taxon>
        <taxon>Agaricomycetidae</taxon>
        <taxon>Agaricales</taxon>
        <taxon>Marasmiineae</taxon>
        <taxon>Marasmiaceae</taxon>
        <taxon>Paramarasmius</taxon>
    </lineage>
</organism>
<name>A0AAW0E117_9AGAR</name>
<keyword evidence="4" id="KW-1185">Reference proteome</keyword>
<evidence type="ECO:0000313" key="3">
    <source>
        <dbReference type="EMBL" id="KAK7058883.1"/>
    </source>
</evidence>
<dbReference type="InterPro" id="IPR039136">
    <property type="entry name" value="NUFIP1-like"/>
</dbReference>
<feature type="domain" description="FMR1-interacting protein 1 conserved" evidence="2">
    <location>
        <begin position="143"/>
        <end position="194"/>
    </location>
</feature>
<protein>
    <recommendedName>
        <fullName evidence="2">FMR1-interacting protein 1 conserved domain-containing protein</fullName>
    </recommendedName>
</protein>
<dbReference type="GO" id="GO:0003723">
    <property type="term" value="F:RNA binding"/>
    <property type="evidence" value="ECO:0007669"/>
    <property type="project" value="InterPro"/>
</dbReference>
<proteinExistence type="predicted"/>
<dbReference type="InterPro" id="IPR019496">
    <property type="entry name" value="NUFIP1_cons_dom"/>
</dbReference>
<feature type="compositionally biased region" description="Basic and acidic residues" evidence="1">
    <location>
        <begin position="245"/>
        <end position="255"/>
    </location>
</feature>
<feature type="region of interest" description="Disordered" evidence="1">
    <location>
        <begin position="205"/>
        <end position="327"/>
    </location>
</feature>
<dbReference type="Pfam" id="PF10453">
    <property type="entry name" value="NUFIP1"/>
    <property type="match status" value="1"/>
</dbReference>
<gene>
    <name evidence="3" type="ORF">VNI00_001507</name>
</gene>
<dbReference type="GO" id="GO:0000492">
    <property type="term" value="P:box C/D snoRNP assembly"/>
    <property type="evidence" value="ECO:0007669"/>
    <property type="project" value="TreeGrafter"/>
</dbReference>
<dbReference type="AlphaFoldDB" id="A0AAW0E117"/>
<evidence type="ECO:0000313" key="4">
    <source>
        <dbReference type="Proteomes" id="UP001383192"/>
    </source>
</evidence>
<comment type="caution">
    <text evidence="3">The sequence shown here is derived from an EMBL/GenBank/DDBJ whole genome shotgun (WGS) entry which is preliminary data.</text>
</comment>